<dbReference type="InterPro" id="IPR016161">
    <property type="entry name" value="Ald_DH/histidinol_DH"/>
</dbReference>
<dbReference type="PANTHER" id="PTHR11699">
    <property type="entry name" value="ALDEHYDE DEHYDROGENASE-RELATED"/>
    <property type="match status" value="1"/>
</dbReference>
<sequence length="170" mass="17914">MDGGATAASPHSAPPPTYSKFAGWADKIHGLVVPSAALCSHMDVDKLAFTGSTCTSKIILELPARSSLKPVASPRSSSWTTPTSTMPSSSRTMPSSSTSSWRSTRLAFRKGVEQGPQVTTRANATPYGLAAVPFGGFKLSGVGREKGPYGLRNYLQTKSVVTPIRDAAWL</sequence>
<evidence type="ECO:0000256" key="1">
    <source>
        <dbReference type="SAM" id="MobiDB-lite"/>
    </source>
</evidence>
<keyword evidence="4" id="KW-1185">Reference proteome</keyword>
<dbReference type="InterPro" id="IPR016163">
    <property type="entry name" value="Ald_DH_C"/>
</dbReference>
<dbReference type="GO" id="GO:0016620">
    <property type="term" value="F:oxidoreductase activity, acting on the aldehyde or oxo group of donors, NAD or NADP as acceptor"/>
    <property type="evidence" value="ECO:0007669"/>
    <property type="project" value="InterPro"/>
</dbReference>
<dbReference type="AlphaFoldDB" id="A0AAV5EHS6"/>
<proteinExistence type="predicted"/>
<reference evidence="3" key="2">
    <citation type="submission" date="2021-12" db="EMBL/GenBank/DDBJ databases">
        <title>Resequencing data analysis of finger millet.</title>
        <authorList>
            <person name="Hatakeyama M."/>
            <person name="Aluri S."/>
            <person name="Balachadran M.T."/>
            <person name="Sivarajan S.R."/>
            <person name="Poveda L."/>
            <person name="Shimizu-Inatsugi R."/>
            <person name="Schlapbach R."/>
            <person name="Sreeman S.M."/>
            <person name="Shimizu K.K."/>
        </authorList>
    </citation>
    <scope>NUCLEOTIDE SEQUENCE</scope>
</reference>
<dbReference type="Pfam" id="PF00171">
    <property type="entry name" value="Aldedh"/>
    <property type="match status" value="1"/>
</dbReference>
<protein>
    <recommendedName>
        <fullName evidence="2">Aldehyde dehydrogenase domain-containing protein</fullName>
    </recommendedName>
</protein>
<organism evidence="3 4">
    <name type="scientific">Eleusine coracana subsp. coracana</name>
    <dbReference type="NCBI Taxonomy" id="191504"/>
    <lineage>
        <taxon>Eukaryota</taxon>
        <taxon>Viridiplantae</taxon>
        <taxon>Streptophyta</taxon>
        <taxon>Embryophyta</taxon>
        <taxon>Tracheophyta</taxon>
        <taxon>Spermatophyta</taxon>
        <taxon>Magnoliopsida</taxon>
        <taxon>Liliopsida</taxon>
        <taxon>Poales</taxon>
        <taxon>Poaceae</taxon>
        <taxon>PACMAD clade</taxon>
        <taxon>Chloridoideae</taxon>
        <taxon>Cynodonteae</taxon>
        <taxon>Eleusininae</taxon>
        <taxon>Eleusine</taxon>
    </lineage>
</organism>
<gene>
    <name evidence="3" type="primary">gb09600</name>
    <name evidence="3" type="ORF">PR202_gb09600</name>
</gene>
<dbReference type="Proteomes" id="UP001054889">
    <property type="component" value="Unassembled WGS sequence"/>
</dbReference>
<feature type="domain" description="Aldehyde dehydrogenase" evidence="2">
    <location>
        <begin position="123"/>
        <end position="160"/>
    </location>
</feature>
<evidence type="ECO:0000259" key="2">
    <source>
        <dbReference type="Pfam" id="PF00171"/>
    </source>
</evidence>
<feature type="region of interest" description="Disordered" evidence="1">
    <location>
        <begin position="69"/>
        <end position="100"/>
    </location>
</feature>
<evidence type="ECO:0000313" key="4">
    <source>
        <dbReference type="Proteomes" id="UP001054889"/>
    </source>
</evidence>
<reference evidence="3" key="1">
    <citation type="journal article" date="2018" name="DNA Res.">
        <title>Multiple hybrid de novo genome assembly of finger millet, an orphan allotetraploid crop.</title>
        <authorList>
            <person name="Hatakeyama M."/>
            <person name="Aluri S."/>
            <person name="Balachadran M.T."/>
            <person name="Sivarajan S.R."/>
            <person name="Patrignani A."/>
            <person name="Gruter S."/>
            <person name="Poveda L."/>
            <person name="Shimizu-Inatsugi R."/>
            <person name="Baeten J."/>
            <person name="Francoijs K.J."/>
            <person name="Nataraja K.N."/>
            <person name="Reddy Y.A.N."/>
            <person name="Phadnis S."/>
            <person name="Ravikumar R.L."/>
            <person name="Schlapbach R."/>
            <person name="Sreeman S.M."/>
            <person name="Shimizu K.K."/>
        </authorList>
    </citation>
    <scope>NUCLEOTIDE SEQUENCE</scope>
</reference>
<dbReference type="EMBL" id="BQKI01000075">
    <property type="protein sequence ID" value="GJN22069.1"/>
    <property type="molecule type" value="Genomic_DNA"/>
</dbReference>
<dbReference type="Gene3D" id="3.40.309.10">
    <property type="entry name" value="Aldehyde Dehydrogenase, Chain A, domain 2"/>
    <property type="match status" value="1"/>
</dbReference>
<comment type="caution">
    <text evidence="3">The sequence shown here is derived from an EMBL/GenBank/DDBJ whole genome shotgun (WGS) entry which is preliminary data.</text>
</comment>
<evidence type="ECO:0000313" key="3">
    <source>
        <dbReference type="EMBL" id="GJN22069.1"/>
    </source>
</evidence>
<dbReference type="Gene3D" id="3.40.605.10">
    <property type="entry name" value="Aldehyde Dehydrogenase, Chain A, domain 1"/>
    <property type="match status" value="1"/>
</dbReference>
<feature type="compositionally biased region" description="Low complexity" evidence="1">
    <location>
        <begin position="73"/>
        <end position="100"/>
    </location>
</feature>
<dbReference type="SUPFAM" id="SSF53720">
    <property type="entry name" value="ALDH-like"/>
    <property type="match status" value="2"/>
</dbReference>
<accession>A0AAV5EHS6</accession>
<name>A0AAV5EHS6_ELECO</name>
<dbReference type="InterPro" id="IPR016162">
    <property type="entry name" value="Ald_DH_N"/>
</dbReference>
<dbReference type="InterPro" id="IPR015590">
    <property type="entry name" value="Aldehyde_DH_dom"/>
</dbReference>